<evidence type="ECO:0000313" key="1">
    <source>
        <dbReference type="EMBL" id="MPN51810.1"/>
    </source>
</evidence>
<name>A0A645IL37_9ZZZZ</name>
<accession>A0A645IL37</accession>
<protein>
    <recommendedName>
        <fullName evidence="2">Phosphate starvation-inducible protein PsiF</fullName>
    </recommendedName>
</protein>
<gene>
    <name evidence="1" type="ORF">SDC9_199459</name>
</gene>
<proteinExistence type="predicted"/>
<organism evidence="1">
    <name type="scientific">bioreactor metagenome</name>
    <dbReference type="NCBI Taxonomy" id="1076179"/>
    <lineage>
        <taxon>unclassified sequences</taxon>
        <taxon>metagenomes</taxon>
        <taxon>ecological metagenomes</taxon>
    </lineage>
</organism>
<dbReference type="EMBL" id="VSSQ01117303">
    <property type="protein sequence ID" value="MPN51810.1"/>
    <property type="molecule type" value="Genomic_DNA"/>
</dbReference>
<evidence type="ECO:0008006" key="2">
    <source>
        <dbReference type="Google" id="ProtNLM"/>
    </source>
</evidence>
<dbReference type="AlphaFoldDB" id="A0A645IL37"/>
<sequence>MGLLAGLFTASLCFAQAADCESKAVSKDGKPLAGAAKASFMKKCQAENKGSAKAACEAKAMDKNGKALAGAAKASFMKKCEAGQ</sequence>
<reference evidence="1" key="1">
    <citation type="submission" date="2019-08" db="EMBL/GenBank/DDBJ databases">
        <authorList>
            <person name="Kucharzyk K."/>
            <person name="Murdoch R.W."/>
            <person name="Higgins S."/>
            <person name="Loffler F."/>
        </authorList>
    </citation>
    <scope>NUCLEOTIDE SEQUENCE</scope>
</reference>
<comment type="caution">
    <text evidence="1">The sequence shown here is derived from an EMBL/GenBank/DDBJ whole genome shotgun (WGS) entry which is preliminary data.</text>
</comment>